<organism evidence="2 3">
    <name type="scientific">Streptomyces eurocidicus</name>
    <name type="common">Streptoverticillium eurocidicus</name>
    <dbReference type="NCBI Taxonomy" id="66423"/>
    <lineage>
        <taxon>Bacteria</taxon>
        <taxon>Bacillati</taxon>
        <taxon>Actinomycetota</taxon>
        <taxon>Actinomycetes</taxon>
        <taxon>Kitasatosporales</taxon>
        <taxon>Streptomycetaceae</taxon>
        <taxon>Streptomyces</taxon>
    </lineage>
</organism>
<keyword evidence="3" id="KW-1185">Reference proteome</keyword>
<protein>
    <submittedName>
        <fullName evidence="2">Uncharacterized protein</fullName>
    </submittedName>
</protein>
<reference evidence="2" key="2">
    <citation type="submission" date="2015-07" db="EMBL/GenBank/DDBJ databases">
        <authorList>
            <person name="Noorani M."/>
        </authorList>
    </citation>
    <scope>NUCLEOTIDE SEQUENCE [LARGE SCALE GENOMIC DNA]</scope>
    <source>
        <strain evidence="2">ATCC 27428</strain>
    </source>
</reference>
<dbReference type="AlphaFoldDB" id="A0A2N8NU04"/>
<evidence type="ECO:0000313" key="2">
    <source>
        <dbReference type="EMBL" id="PNE32222.1"/>
    </source>
</evidence>
<comment type="caution">
    <text evidence="2">The sequence shown here is derived from an EMBL/GenBank/DDBJ whole genome shotgun (WGS) entry which is preliminary data.</text>
</comment>
<evidence type="ECO:0000313" key="4">
    <source>
        <dbReference type="Proteomes" id="UP000528608"/>
    </source>
</evidence>
<name>A0A2N8NU04_STREU</name>
<evidence type="ECO:0000313" key="3">
    <source>
        <dbReference type="Proteomes" id="UP000235945"/>
    </source>
</evidence>
<dbReference type="Proteomes" id="UP000528608">
    <property type="component" value="Unassembled WGS sequence"/>
</dbReference>
<sequence length="69" mass="6555">MKCGGALGAAAIPGSAAYKAIKNAGGVAKVVSTLAGVDSVKGALAALGSGGTTLFGIKSVKKACFDDLK</sequence>
<accession>A0A2N8NU04</accession>
<evidence type="ECO:0000313" key="1">
    <source>
        <dbReference type="EMBL" id="MBB5119301.1"/>
    </source>
</evidence>
<dbReference type="EMBL" id="LGUI01000006">
    <property type="protein sequence ID" value="PNE32222.1"/>
    <property type="molecule type" value="Genomic_DNA"/>
</dbReference>
<reference evidence="1 4" key="3">
    <citation type="submission" date="2020-08" db="EMBL/GenBank/DDBJ databases">
        <title>Genomic Encyclopedia of Type Strains, Phase III (KMG-III): the genomes of soil and plant-associated and newly described type strains.</title>
        <authorList>
            <person name="Whitman W."/>
        </authorList>
    </citation>
    <scope>NUCLEOTIDE SEQUENCE [LARGE SCALE GENOMIC DNA]</scope>
    <source>
        <strain evidence="1 4">CECT 3259</strain>
    </source>
</reference>
<reference evidence="3" key="1">
    <citation type="submission" date="2015-07" db="EMBL/GenBank/DDBJ databases">
        <authorList>
            <person name="Graham D.E."/>
            <person name="Giannone R.J."/>
            <person name="Gulvik C.A."/>
            <person name="Hettich R.L."/>
            <person name="Klingeman D.M."/>
            <person name="Mahan K.M."/>
            <person name="Parry R.J."/>
            <person name="Spain J.C."/>
        </authorList>
    </citation>
    <scope>NUCLEOTIDE SEQUENCE [LARGE SCALE GENOMIC DNA]</scope>
    <source>
        <strain evidence="3">ATCC 27428</strain>
    </source>
</reference>
<proteinExistence type="predicted"/>
<dbReference type="Proteomes" id="UP000235945">
    <property type="component" value="Unassembled WGS sequence"/>
</dbReference>
<dbReference type="RefSeq" id="WP_102920044.1">
    <property type="nucleotide sequence ID" value="NZ_JACHJF010000007.1"/>
</dbReference>
<gene>
    <name evidence="2" type="ORF">AF335_21180</name>
    <name evidence="1" type="ORF">FHS36_002734</name>
</gene>
<dbReference type="EMBL" id="JACHJF010000007">
    <property type="protein sequence ID" value="MBB5119301.1"/>
    <property type="molecule type" value="Genomic_DNA"/>
</dbReference>